<dbReference type="AlphaFoldDB" id="A0A9P0EB32"/>
<evidence type="ECO:0000313" key="5">
    <source>
        <dbReference type="Proteomes" id="UP001152798"/>
    </source>
</evidence>
<dbReference type="GO" id="GO:0016460">
    <property type="term" value="C:myosin II complex"/>
    <property type="evidence" value="ECO:0007669"/>
    <property type="project" value="TreeGrafter"/>
</dbReference>
<keyword evidence="1" id="KW-0677">Repeat</keyword>
<accession>A0A9P0EB32</accession>
<gene>
    <name evidence="4" type="ORF">NEZAVI_LOCUS1813</name>
</gene>
<name>A0A9P0EB32_NEZVI</name>
<dbReference type="GO" id="GO:0005509">
    <property type="term" value="F:calcium ion binding"/>
    <property type="evidence" value="ECO:0007669"/>
    <property type="project" value="InterPro"/>
</dbReference>
<dbReference type="InterPro" id="IPR050230">
    <property type="entry name" value="CALM/Myosin/TropC-like"/>
</dbReference>
<feature type="domain" description="EF-hand" evidence="3">
    <location>
        <begin position="98"/>
        <end position="133"/>
    </location>
</feature>
<organism evidence="4 5">
    <name type="scientific">Nezara viridula</name>
    <name type="common">Southern green stink bug</name>
    <name type="synonym">Cimex viridulus</name>
    <dbReference type="NCBI Taxonomy" id="85310"/>
    <lineage>
        <taxon>Eukaryota</taxon>
        <taxon>Metazoa</taxon>
        <taxon>Ecdysozoa</taxon>
        <taxon>Arthropoda</taxon>
        <taxon>Hexapoda</taxon>
        <taxon>Insecta</taxon>
        <taxon>Pterygota</taxon>
        <taxon>Neoptera</taxon>
        <taxon>Paraneoptera</taxon>
        <taxon>Hemiptera</taxon>
        <taxon>Heteroptera</taxon>
        <taxon>Panheteroptera</taxon>
        <taxon>Pentatomomorpha</taxon>
        <taxon>Pentatomoidea</taxon>
        <taxon>Pentatomidae</taxon>
        <taxon>Pentatominae</taxon>
        <taxon>Nezara</taxon>
    </lineage>
</organism>
<dbReference type="PROSITE" id="PS00018">
    <property type="entry name" value="EF_HAND_1"/>
    <property type="match status" value="2"/>
</dbReference>
<dbReference type="Pfam" id="PF13499">
    <property type="entry name" value="EF-hand_7"/>
    <property type="match status" value="1"/>
</dbReference>
<dbReference type="SMART" id="SM00054">
    <property type="entry name" value="EFh"/>
    <property type="match status" value="2"/>
</dbReference>
<dbReference type="PROSITE" id="PS50222">
    <property type="entry name" value="EF_HAND_2"/>
    <property type="match status" value="1"/>
</dbReference>
<dbReference type="FunFam" id="1.10.238.10:FF:000001">
    <property type="entry name" value="Calmodulin 1"/>
    <property type="match status" value="1"/>
</dbReference>
<evidence type="ECO:0000259" key="3">
    <source>
        <dbReference type="PROSITE" id="PS50222"/>
    </source>
</evidence>
<dbReference type="Gene3D" id="1.10.238.10">
    <property type="entry name" value="EF-hand"/>
    <property type="match status" value="1"/>
</dbReference>
<dbReference type="PANTHER" id="PTHR23048">
    <property type="entry name" value="MYOSIN LIGHT CHAIN 1, 3"/>
    <property type="match status" value="1"/>
</dbReference>
<dbReference type="SUPFAM" id="SSF47473">
    <property type="entry name" value="EF-hand"/>
    <property type="match status" value="1"/>
</dbReference>
<evidence type="ECO:0000256" key="1">
    <source>
        <dbReference type="ARBA" id="ARBA00022737"/>
    </source>
</evidence>
<reference evidence="4" key="1">
    <citation type="submission" date="2022-01" db="EMBL/GenBank/DDBJ databases">
        <authorList>
            <person name="King R."/>
        </authorList>
    </citation>
    <scope>NUCLEOTIDE SEQUENCE</scope>
</reference>
<dbReference type="InterPro" id="IPR002048">
    <property type="entry name" value="EF_hand_dom"/>
</dbReference>
<evidence type="ECO:0000256" key="2">
    <source>
        <dbReference type="ARBA" id="ARBA00022837"/>
    </source>
</evidence>
<dbReference type="EMBL" id="OV725077">
    <property type="protein sequence ID" value="CAH1390636.1"/>
    <property type="molecule type" value="Genomic_DNA"/>
</dbReference>
<dbReference type="Proteomes" id="UP001152798">
    <property type="component" value="Chromosome 1"/>
</dbReference>
<proteinExistence type="predicted"/>
<sequence>MELDEMISTFGMSESDLTELVEYFNVYRMDYMPHGVSKEDLPVSVDNFGALLDEMGFSLTEAELLSLIDQLDPNKLGYIILSHFLMNGAKPLFDKCRITEETAKEVFNLMDQDRDKMVTLDDLKRTMKMFGEELPNNYVREMLKEVDIDGDDMICYGEFLFFTTGIVE</sequence>
<dbReference type="OrthoDB" id="429467at2759"/>
<dbReference type="PANTHER" id="PTHR23048:SF0">
    <property type="entry name" value="CALMODULIN LIKE 3"/>
    <property type="match status" value="1"/>
</dbReference>
<keyword evidence="2" id="KW-0106">Calcium</keyword>
<dbReference type="InterPro" id="IPR018247">
    <property type="entry name" value="EF_Hand_1_Ca_BS"/>
</dbReference>
<keyword evidence="5" id="KW-1185">Reference proteome</keyword>
<protein>
    <recommendedName>
        <fullName evidence="3">EF-hand domain-containing protein</fullName>
    </recommendedName>
</protein>
<evidence type="ECO:0000313" key="4">
    <source>
        <dbReference type="EMBL" id="CAH1390636.1"/>
    </source>
</evidence>
<dbReference type="InterPro" id="IPR011992">
    <property type="entry name" value="EF-hand-dom_pair"/>
</dbReference>
<dbReference type="CDD" id="cd00051">
    <property type="entry name" value="EFh"/>
    <property type="match status" value="1"/>
</dbReference>